<keyword evidence="3" id="KW-0378">Hydrolase</keyword>
<comment type="caution">
    <text evidence="3">The sequence shown here is derived from an EMBL/GenBank/DDBJ whole genome shotgun (WGS) entry which is preliminary data.</text>
</comment>
<dbReference type="SUPFAM" id="SSF53474">
    <property type="entry name" value="alpha/beta-Hydrolases"/>
    <property type="match status" value="1"/>
</dbReference>
<dbReference type="Proteomes" id="UP001614394">
    <property type="component" value="Unassembled WGS sequence"/>
</dbReference>
<dbReference type="Gene3D" id="3.40.50.1820">
    <property type="entry name" value="alpha/beta hydrolase"/>
    <property type="match status" value="1"/>
</dbReference>
<feature type="signal peptide" evidence="2">
    <location>
        <begin position="1"/>
        <end position="26"/>
    </location>
</feature>
<evidence type="ECO:0000256" key="1">
    <source>
        <dbReference type="SAM" id="MobiDB-lite"/>
    </source>
</evidence>
<gene>
    <name evidence="3" type="ORF">ACIGXA_18100</name>
</gene>
<reference evidence="3 4" key="1">
    <citation type="submission" date="2024-10" db="EMBL/GenBank/DDBJ databases">
        <title>The Natural Products Discovery Center: Release of the First 8490 Sequenced Strains for Exploring Actinobacteria Biosynthetic Diversity.</title>
        <authorList>
            <person name="Kalkreuter E."/>
            <person name="Kautsar S.A."/>
            <person name="Yang D."/>
            <person name="Bader C.D."/>
            <person name="Teijaro C.N."/>
            <person name="Fluegel L."/>
            <person name="Davis C.M."/>
            <person name="Simpson J.R."/>
            <person name="Lauterbach L."/>
            <person name="Steele A.D."/>
            <person name="Gui C."/>
            <person name="Meng S."/>
            <person name="Li G."/>
            <person name="Viehrig K."/>
            <person name="Ye F."/>
            <person name="Su P."/>
            <person name="Kiefer A.F."/>
            <person name="Nichols A."/>
            <person name="Cepeda A.J."/>
            <person name="Yan W."/>
            <person name="Fan B."/>
            <person name="Jiang Y."/>
            <person name="Adhikari A."/>
            <person name="Zheng C.-J."/>
            <person name="Schuster L."/>
            <person name="Cowan T.M."/>
            <person name="Smanski M.J."/>
            <person name="Chevrette M.G."/>
            <person name="De Carvalho L.P.S."/>
            <person name="Shen B."/>
        </authorList>
    </citation>
    <scope>NUCLEOTIDE SEQUENCE [LARGE SCALE GENOMIC DNA]</scope>
    <source>
        <strain evidence="3 4">NPDC053399</strain>
    </source>
</reference>
<proteinExistence type="predicted"/>
<dbReference type="PROSITE" id="PS51257">
    <property type="entry name" value="PROKAR_LIPOPROTEIN"/>
    <property type="match status" value="1"/>
</dbReference>
<keyword evidence="2" id="KW-0732">Signal</keyword>
<evidence type="ECO:0000313" key="4">
    <source>
        <dbReference type="Proteomes" id="UP001614394"/>
    </source>
</evidence>
<dbReference type="InterPro" id="IPR050583">
    <property type="entry name" value="Mycobacterial_A85_antigen"/>
</dbReference>
<dbReference type="PANTHER" id="PTHR48098">
    <property type="entry name" value="ENTEROCHELIN ESTERASE-RELATED"/>
    <property type="match status" value="1"/>
</dbReference>
<keyword evidence="4" id="KW-1185">Reference proteome</keyword>
<protein>
    <submittedName>
        <fullName evidence="3">Alpha/beta hydrolase</fullName>
    </submittedName>
</protein>
<dbReference type="EMBL" id="JBITYG010000005">
    <property type="protein sequence ID" value="MFI9102432.1"/>
    <property type="molecule type" value="Genomic_DNA"/>
</dbReference>
<feature type="chain" id="PRO_5045538187" evidence="2">
    <location>
        <begin position="27"/>
        <end position="344"/>
    </location>
</feature>
<dbReference type="InterPro" id="IPR000801">
    <property type="entry name" value="Esterase-like"/>
</dbReference>
<evidence type="ECO:0000256" key="2">
    <source>
        <dbReference type="SAM" id="SignalP"/>
    </source>
</evidence>
<accession>A0ABW8C971</accession>
<evidence type="ECO:0000313" key="3">
    <source>
        <dbReference type="EMBL" id="MFI9102432.1"/>
    </source>
</evidence>
<dbReference type="GO" id="GO:0016787">
    <property type="term" value="F:hydrolase activity"/>
    <property type="evidence" value="ECO:0007669"/>
    <property type="project" value="UniProtKB-KW"/>
</dbReference>
<feature type="region of interest" description="Disordered" evidence="1">
    <location>
        <begin position="30"/>
        <end position="72"/>
    </location>
</feature>
<name>A0ABW8C971_9ACTN</name>
<dbReference type="PANTHER" id="PTHR48098:SF1">
    <property type="entry name" value="DIACYLGLYCEROL ACYLTRANSFERASE_MYCOLYLTRANSFERASE AG85A"/>
    <property type="match status" value="1"/>
</dbReference>
<dbReference type="RefSeq" id="WP_399650141.1">
    <property type="nucleotide sequence ID" value="NZ_JBITYG010000005.1"/>
</dbReference>
<sequence length="344" mass="36756">MDPRSRRHRPLVLPVAAALLALAALAGCGSSGDGGSAPANDHLSTDAGKGDGKGGPRTPSPAPTPSKVLLPTGPKAELKLARSTKAGPIMVTSVRGAKSGVTGKVWVWLPPEYSDPKYAAYGFPVVMMYAGGQSNGYNTWTDPQLPIQEADVKLSKQGKAHPFIMIMPVQNFNSHENAALDCSDIPGQPKMGTWMAEDVPDFVKANFRTLRSRDGWGVMGASTGGFCSAKLALQHPDVFKAAIPMDAYFDPDSRLWRGHEADRLANSPNTLIKQGKADISILATAGSGEAYETNLVKTWVKKAVAPVRIEYYELPGGRHYTSDFKKLIPRALTWFTGKLAGPTA</sequence>
<dbReference type="InterPro" id="IPR029058">
    <property type="entry name" value="AB_hydrolase_fold"/>
</dbReference>
<dbReference type="Pfam" id="PF00756">
    <property type="entry name" value="Esterase"/>
    <property type="match status" value="1"/>
</dbReference>
<organism evidence="3 4">
    <name type="scientific">Streptomyces fildesensis</name>
    <dbReference type="NCBI Taxonomy" id="375757"/>
    <lineage>
        <taxon>Bacteria</taxon>
        <taxon>Bacillati</taxon>
        <taxon>Actinomycetota</taxon>
        <taxon>Actinomycetes</taxon>
        <taxon>Kitasatosporales</taxon>
        <taxon>Streptomycetaceae</taxon>
        <taxon>Streptomyces</taxon>
    </lineage>
</organism>